<proteinExistence type="inferred from homology"/>
<keyword evidence="8" id="KW-0645">Protease</keyword>
<protein>
    <submittedName>
        <fullName evidence="8">Membrane protease subunit HflK</fullName>
    </submittedName>
</protein>
<dbReference type="RefSeq" id="WP_100866829.1">
    <property type="nucleotide sequence ID" value="NZ_PHUF01000003.1"/>
</dbReference>
<evidence type="ECO:0000256" key="5">
    <source>
        <dbReference type="ARBA" id="ARBA00023136"/>
    </source>
</evidence>
<evidence type="ECO:0000256" key="1">
    <source>
        <dbReference type="ARBA" id="ARBA00004167"/>
    </source>
</evidence>
<feature type="compositionally biased region" description="Low complexity" evidence="6">
    <location>
        <begin position="36"/>
        <end position="53"/>
    </location>
</feature>
<dbReference type="PANTHER" id="PTHR43327:SF2">
    <property type="entry name" value="MODULATOR OF FTSH PROTEASE HFLK"/>
    <property type="match status" value="1"/>
</dbReference>
<dbReference type="SUPFAM" id="SSF117892">
    <property type="entry name" value="Band 7/SPFH domain"/>
    <property type="match status" value="1"/>
</dbReference>
<dbReference type="InterPro" id="IPR010201">
    <property type="entry name" value="HflK"/>
</dbReference>
<comment type="subcellular location">
    <subcellularLocation>
        <location evidence="1">Membrane</location>
        <topology evidence="1">Single-pass membrane protein</topology>
    </subcellularLocation>
</comment>
<evidence type="ECO:0000256" key="3">
    <source>
        <dbReference type="ARBA" id="ARBA00022692"/>
    </source>
</evidence>
<name>A0A2N0HK78_9SPHN</name>
<dbReference type="Pfam" id="PF01145">
    <property type="entry name" value="Band_7"/>
    <property type="match status" value="1"/>
</dbReference>
<feature type="region of interest" description="Disordered" evidence="6">
    <location>
        <begin position="1"/>
        <end position="74"/>
    </location>
</feature>
<evidence type="ECO:0000313" key="8">
    <source>
        <dbReference type="EMBL" id="PKB19351.1"/>
    </source>
</evidence>
<keyword evidence="3" id="KW-0812">Transmembrane</keyword>
<dbReference type="EMBL" id="PHUF01000003">
    <property type="protein sequence ID" value="PKB19351.1"/>
    <property type="molecule type" value="Genomic_DNA"/>
</dbReference>
<dbReference type="InterPro" id="IPR050710">
    <property type="entry name" value="Band7/mec-2_domain"/>
</dbReference>
<dbReference type="GO" id="GO:0016020">
    <property type="term" value="C:membrane"/>
    <property type="evidence" value="ECO:0007669"/>
    <property type="project" value="UniProtKB-SubCell"/>
</dbReference>
<dbReference type="GO" id="GO:0008233">
    <property type="term" value="F:peptidase activity"/>
    <property type="evidence" value="ECO:0007669"/>
    <property type="project" value="UniProtKB-KW"/>
</dbReference>
<accession>A0A2N0HK78</accession>
<dbReference type="Gene3D" id="3.30.479.30">
    <property type="entry name" value="Band 7 domain"/>
    <property type="match status" value="1"/>
</dbReference>
<evidence type="ECO:0000313" key="9">
    <source>
        <dbReference type="Proteomes" id="UP000232587"/>
    </source>
</evidence>
<keyword evidence="4" id="KW-1133">Transmembrane helix</keyword>
<reference evidence="8 9" key="1">
    <citation type="submission" date="2017-11" db="EMBL/GenBank/DDBJ databases">
        <title>Genomic Encyclopedia of Type Strains, Phase III (KMG-III): the genomes of soil and plant-associated and newly described type strains.</title>
        <authorList>
            <person name="Whitman W."/>
        </authorList>
    </citation>
    <scope>NUCLEOTIDE SEQUENCE [LARGE SCALE GENOMIC DNA]</scope>
    <source>
        <strain evidence="8 9">CGMCC 1.12274</strain>
    </source>
</reference>
<sequence length="379" mass="40176">MDKPGENDRVRALAMAKPKSPWGDGGDAAEAETPDATGESGEPAAEPGAEPTTKGTSRPLNPWLPPAEDEAKRRSAHIDDILKQRARLVGGAPSGRNWIPFVVAGLVALWAGGTSVHALGKGEQGLVTTFGRYDRTVGPGLTLTLPWPAQAVAVRETGTPQETVVAAKSGENLMITRDRQLVNLSAKLRWTITDLPRFAYNSDDTPALVARLAEAQVRAAVAEQTFDDLIEGQRRPELQQLVATRTQAALDALKLGVRVEGAEVLNANPPERLADAFRKVNEARKGARDAIANASGEAQRIIAVANDEAARFESVYAQYQAAPEITRKRAYYQTMERILAENNVVIAGSGATVTVNPGSDPVVTPTPTSAPSAAATGGE</sequence>
<dbReference type="PANTHER" id="PTHR43327">
    <property type="entry name" value="STOMATIN-LIKE PROTEIN 2, MITOCHONDRIAL"/>
    <property type="match status" value="1"/>
</dbReference>
<evidence type="ECO:0000256" key="4">
    <source>
        <dbReference type="ARBA" id="ARBA00022989"/>
    </source>
</evidence>
<dbReference type="GO" id="GO:0006508">
    <property type="term" value="P:proteolysis"/>
    <property type="evidence" value="ECO:0007669"/>
    <property type="project" value="UniProtKB-KW"/>
</dbReference>
<evidence type="ECO:0000256" key="2">
    <source>
        <dbReference type="ARBA" id="ARBA00006971"/>
    </source>
</evidence>
<keyword evidence="5" id="KW-0472">Membrane</keyword>
<comment type="similarity">
    <text evidence="2">Belongs to the band 7/mec-2 family. HflK subfamily.</text>
</comment>
<dbReference type="Proteomes" id="UP000232587">
    <property type="component" value="Unassembled WGS sequence"/>
</dbReference>
<dbReference type="CDD" id="cd03404">
    <property type="entry name" value="SPFH_HflK"/>
    <property type="match status" value="1"/>
</dbReference>
<dbReference type="InterPro" id="IPR036013">
    <property type="entry name" value="Band_7/SPFH_dom_sf"/>
</dbReference>
<organism evidence="8 9">
    <name type="scientific">Novosphingobium kunmingense</name>
    <dbReference type="NCBI Taxonomy" id="1211806"/>
    <lineage>
        <taxon>Bacteria</taxon>
        <taxon>Pseudomonadati</taxon>
        <taxon>Pseudomonadota</taxon>
        <taxon>Alphaproteobacteria</taxon>
        <taxon>Sphingomonadales</taxon>
        <taxon>Sphingomonadaceae</taxon>
        <taxon>Novosphingobium</taxon>
    </lineage>
</organism>
<keyword evidence="9" id="KW-1185">Reference proteome</keyword>
<dbReference type="SMART" id="SM00244">
    <property type="entry name" value="PHB"/>
    <property type="match status" value="1"/>
</dbReference>
<feature type="compositionally biased region" description="Basic and acidic residues" evidence="6">
    <location>
        <begin position="1"/>
        <end position="11"/>
    </location>
</feature>
<dbReference type="InterPro" id="IPR001107">
    <property type="entry name" value="Band_7"/>
</dbReference>
<dbReference type="OrthoDB" id="9779595at2"/>
<comment type="caution">
    <text evidence="8">The sequence shown here is derived from an EMBL/GenBank/DDBJ whole genome shotgun (WGS) entry which is preliminary data.</text>
</comment>
<evidence type="ECO:0000256" key="6">
    <source>
        <dbReference type="SAM" id="MobiDB-lite"/>
    </source>
</evidence>
<feature type="region of interest" description="Disordered" evidence="6">
    <location>
        <begin position="356"/>
        <end position="379"/>
    </location>
</feature>
<feature type="domain" description="Band 7" evidence="7">
    <location>
        <begin position="114"/>
        <end position="281"/>
    </location>
</feature>
<gene>
    <name evidence="8" type="ORF">B0I00_1582</name>
</gene>
<dbReference type="AlphaFoldDB" id="A0A2N0HK78"/>
<evidence type="ECO:0000259" key="7">
    <source>
        <dbReference type="SMART" id="SM00244"/>
    </source>
</evidence>
<feature type="compositionally biased region" description="Low complexity" evidence="6">
    <location>
        <begin position="361"/>
        <end position="379"/>
    </location>
</feature>
<keyword evidence="8" id="KW-0378">Hydrolase</keyword>